<proteinExistence type="predicted"/>
<keyword evidence="7" id="KW-1185">Reference proteome</keyword>
<dbReference type="PANTHER" id="PTHR43289:SF34">
    <property type="entry name" value="SERINE_THREONINE-PROTEIN KINASE YBDM-RELATED"/>
    <property type="match status" value="1"/>
</dbReference>
<dbReference type="CDD" id="cd14014">
    <property type="entry name" value="STKc_PknB_like"/>
    <property type="match status" value="1"/>
</dbReference>
<name>A0ABT6XAC7_9BURK</name>
<gene>
    <name evidence="6" type="ORF">QLQ16_14615</name>
</gene>
<dbReference type="Pfam" id="PF00582">
    <property type="entry name" value="Usp"/>
    <property type="match status" value="1"/>
</dbReference>
<dbReference type="PROSITE" id="PS50011">
    <property type="entry name" value="PROTEIN_KINASE_DOM"/>
    <property type="match status" value="1"/>
</dbReference>
<dbReference type="InterPro" id="IPR006016">
    <property type="entry name" value="UspA"/>
</dbReference>
<dbReference type="SMART" id="SM00220">
    <property type="entry name" value="S_TKc"/>
    <property type="match status" value="1"/>
</dbReference>
<organism evidence="6 7">
    <name type="scientific">Limnohabitans lacus</name>
    <dbReference type="NCBI Taxonomy" id="3045173"/>
    <lineage>
        <taxon>Bacteria</taxon>
        <taxon>Pseudomonadati</taxon>
        <taxon>Pseudomonadota</taxon>
        <taxon>Betaproteobacteria</taxon>
        <taxon>Burkholderiales</taxon>
        <taxon>Comamonadaceae</taxon>
        <taxon>Limnohabitans</taxon>
    </lineage>
</organism>
<evidence type="ECO:0000256" key="4">
    <source>
        <dbReference type="ARBA" id="ARBA00022840"/>
    </source>
</evidence>
<comment type="caution">
    <text evidence="6">The sequence shown here is derived from an EMBL/GenBank/DDBJ whole genome shotgun (WGS) entry which is preliminary data.</text>
</comment>
<keyword evidence="3 6" id="KW-0418">Kinase</keyword>
<keyword evidence="2" id="KW-0547">Nucleotide-binding</keyword>
<dbReference type="Proteomes" id="UP001431902">
    <property type="component" value="Unassembled WGS sequence"/>
</dbReference>
<dbReference type="Pfam" id="PF00069">
    <property type="entry name" value="Pkinase"/>
    <property type="match status" value="1"/>
</dbReference>
<evidence type="ECO:0000313" key="7">
    <source>
        <dbReference type="Proteomes" id="UP001431902"/>
    </source>
</evidence>
<evidence type="ECO:0000259" key="5">
    <source>
        <dbReference type="PROSITE" id="PS50011"/>
    </source>
</evidence>
<evidence type="ECO:0000256" key="2">
    <source>
        <dbReference type="ARBA" id="ARBA00022741"/>
    </source>
</evidence>
<feature type="domain" description="Protein kinase" evidence="5">
    <location>
        <begin position="13"/>
        <end position="284"/>
    </location>
</feature>
<evidence type="ECO:0000313" key="6">
    <source>
        <dbReference type="EMBL" id="MDI9235070.1"/>
    </source>
</evidence>
<keyword evidence="1" id="KW-0808">Transferase</keyword>
<sequence>MKLLNPGHEIDGFEIEACMHAGGMAHVYKVVYAPAADGSRRASEFPMAMKIPRMTAGDGAENIVSFEIELQILSELKGTHVPRFVAAGDLSRVPYLVMEYVEGQTLQHWLDGPQPLAVQDIAALGAAMARAAHSLHQQNVCHLDLKPANVLIRSDGSAVMLDYGLSCHAHYPDLLAEELRKAVGSPVWISPEQVVGVRGDPRSDIFAMGVMLYELATGELPFGEPATPGGLRQRLWMDPVPPRRHRADLPEWLQEVILRCLEPVADQRYPSASHLAFDLMHPDQVKVTARGRKTEGTGFWVHFKRWLRAAGMAYQPSPVPVQQIEQVPIIMVAVPHHDVSDATLYSLREAVARSLGIRPGARLACVTVISPGQTSSTEAEKGETQVHRWHLSRLQQWAQPLDLNDHQTSFHVLESGDVAGALLAYAAGNQVNMIIMGAATHGLQVQRFVATVPIKVAMDAACTVILVKQSLPFDHLAAVAA</sequence>
<dbReference type="GO" id="GO:0016301">
    <property type="term" value="F:kinase activity"/>
    <property type="evidence" value="ECO:0007669"/>
    <property type="project" value="UniProtKB-KW"/>
</dbReference>
<dbReference type="PANTHER" id="PTHR43289">
    <property type="entry name" value="MITOGEN-ACTIVATED PROTEIN KINASE KINASE KINASE 20-RELATED"/>
    <property type="match status" value="1"/>
</dbReference>
<evidence type="ECO:0000256" key="1">
    <source>
        <dbReference type="ARBA" id="ARBA00022679"/>
    </source>
</evidence>
<keyword evidence="4" id="KW-0067">ATP-binding</keyword>
<dbReference type="InterPro" id="IPR008271">
    <property type="entry name" value="Ser/Thr_kinase_AS"/>
</dbReference>
<evidence type="ECO:0000256" key="3">
    <source>
        <dbReference type="ARBA" id="ARBA00022777"/>
    </source>
</evidence>
<accession>A0ABT6XAC7</accession>
<dbReference type="InterPro" id="IPR000719">
    <property type="entry name" value="Prot_kinase_dom"/>
</dbReference>
<dbReference type="Gene3D" id="3.40.50.620">
    <property type="entry name" value="HUPs"/>
    <property type="match status" value="1"/>
</dbReference>
<dbReference type="Gene3D" id="3.30.200.20">
    <property type="entry name" value="Phosphorylase Kinase, domain 1"/>
    <property type="match status" value="1"/>
</dbReference>
<dbReference type="SUPFAM" id="SSF56112">
    <property type="entry name" value="Protein kinase-like (PK-like)"/>
    <property type="match status" value="1"/>
</dbReference>
<dbReference type="RefSeq" id="WP_283225412.1">
    <property type="nucleotide sequence ID" value="NZ_JASGBH010000012.1"/>
</dbReference>
<reference evidence="6" key="1">
    <citation type="submission" date="2023-05" db="EMBL/GenBank/DDBJ databases">
        <title>Limnohabitans sp. strain HM2-2 Genome sequencing and assembly.</title>
        <authorList>
            <person name="Jung Y."/>
        </authorList>
    </citation>
    <scope>NUCLEOTIDE SEQUENCE</scope>
    <source>
        <strain evidence="6">HM2-2</strain>
    </source>
</reference>
<dbReference type="Gene3D" id="1.10.510.10">
    <property type="entry name" value="Transferase(Phosphotransferase) domain 1"/>
    <property type="match status" value="1"/>
</dbReference>
<dbReference type="InterPro" id="IPR014729">
    <property type="entry name" value="Rossmann-like_a/b/a_fold"/>
</dbReference>
<protein>
    <submittedName>
        <fullName evidence="6">Bifunctional serine/threonine-protein kinase/universal stress protein</fullName>
    </submittedName>
</protein>
<dbReference type="EMBL" id="JASGBH010000012">
    <property type="protein sequence ID" value="MDI9235070.1"/>
    <property type="molecule type" value="Genomic_DNA"/>
</dbReference>
<dbReference type="PROSITE" id="PS00108">
    <property type="entry name" value="PROTEIN_KINASE_ST"/>
    <property type="match status" value="1"/>
</dbReference>
<dbReference type="SUPFAM" id="SSF52402">
    <property type="entry name" value="Adenine nucleotide alpha hydrolases-like"/>
    <property type="match status" value="1"/>
</dbReference>
<dbReference type="InterPro" id="IPR011009">
    <property type="entry name" value="Kinase-like_dom_sf"/>
</dbReference>